<evidence type="ECO:0000313" key="2">
    <source>
        <dbReference type="EMBL" id="KAE8270482.1"/>
    </source>
</evidence>
<dbReference type="Proteomes" id="UP000078113">
    <property type="component" value="Unassembled WGS sequence"/>
</dbReference>
<gene>
    <name evidence="2" type="ORF">A4X09_0g1878</name>
</gene>
<keyword evidence="3" id="KW-1185">Reference proteome</keyword>
<reference evidence="2" key="1">
    <citation type="submission" date="2016-04" db="EMBL/GenBank/DDBJ databases">
        <authorList>
            <person name="Nguyen H.D."/>
            <person name="Samba Siva P."/>
            <person name="Cullis J."/>
            <person name="Levesque C.A."/>
            <person name="Hambleton S."/>
        </authorList>
    </citation>
    <scope>NUCLEOTIDE SEQUENCE</scope>
    <source>
        <strain evidence="2">DAOMC 236422</strain>
    </source>
</reference>
<name>A0A8X7NCN7_9BASI</name>
<reference evidence="2" key="2">
    <citation type="journal article" date="2019" name="IMA Fungus">
        <title>Genome sequencing and comparison of five Tilletia species to identify candidate genes for the detection of regulated species infecting wheat.</title>
        <authorList>
            <person name="Nguyen H.D.T."/>
            <person name="Sultana T."/>
            <person name="Kesanakurti P."/>
            <person name="Hambleton S."/>
        </authorList>
    </citation>
    <scope>NUCLEOTIDE SEQUENCE</scope>
    <source>
        <strain evidence="2">DAOMC 236422</strain>
    </source>
</reference>
<proteinExistence type="predicted"/>
<feature type="region of interest" description="Disordered" evidence="1">
    <location>
        <begin position="166"/>
        <end position="185"/>
    </location>
</feature>
<evidence type="ECO:0000313" key="3">
    <source>
        <dbReference type="Proteomes" id="UP000078113"/>
    </source>
</evidence>
<sequence length="185" mass="19665">MAAMPIRETARNLKGAGRRGWQERTVTAGLKARLPQSARRGRTKVGNSSETAQGPVEGGEDKARRTTDLARGVKAFGSTGTVPAIRSAMLLKAVLRRTRGRNTARATASATTPSRETTNTTILLRAVLQDASHRGRGGGTVTAKSGTSKLITIRTAGTVGDDWEFKTHSPRSGRQDHGLRCFGDG</sequence>
<organism evidence="2 3">
    <name type="scientific">Tilletia walkeri</name>
    <dbReference type="NCBI Taxonomy" id="117179"/>
    <lineage>
        <taxon>Eukaryota</taxon>
        <taxon>Fungi</taxon>
        <taxon>Dikarya</taxon>
        <taxon>Basidiomycota</taxon>
        <taxon>Ustilaginomycotina</taxon>
        <taxon>Exobasidiomycetes</taxon>
        <taxon>Tilletiales</taxon>
        <taxon>Tilletiaceae</taxon>
        <taxon>Tilletia</taxon>
    </lineage>
</organism>
<feature type="region of interest" description="Disordered" evidence="1">
    <location>
        <begin position="1"/>
        <end position="66"/>
    </location>
</feature>
<comment type="caution">
    <text evidence="2">The sequence shown here is derived from an EMBL/GenBank/DDBJ whole genome shotgun (WGS) entry which is preliminary data.</text>
</comment>
<feature type="compositionally biased region" description="Basic and acidic residues" evidence="1">
    <location>
        <begin position="166"/>
        <end position="179"/>
    </location>
</feature>
<evidence type="ECO:0000256" key="1">
    <source>
        <dbReference type="SAM" id="MobiDB-lite"/>
    </source>
</evidence>
<accession>A0A8X7NCN7</accession>
<protein>
    <submittedName>
        <fullName evidence="2">Uncharacterized protein</fullName>
    </submittedName>
</protein>
<dbReference type="AlphaFoldDB" id="A0A8X7NCN7"/>
<dbReference type="EMBL" id="LWDG02000049">
    <property type="protein sequence ID" value="KAE8270482.1"/>
    <property type="molecule type" value="Genomic_DNA"/>
</dbReference>